<accession>A0ABU6WZC4</accession>
<evidence type="ECO:0000313" key="2">
    <source>
        <dbReference type="Proteomes" id="UP001341840"/>
    </source>
</evidence>
<reference evidence="1 2" key="1">
    <citation type="journal article" date="2023" name="Plants (Basel)">
        <title>Bridging the Gap: Combining Genomics and Transcriptomics Approaches to Understand Stylosanthes scabra, an Orphan Legume from the Brazilian Caatinga.</title>
        <authorList>
            <person name="Ferreira-Neto J.R.C."/>
            <person name="da Silva M.D."/>
            <person name="Binneck E."/>
            <person name="de Melo N.F."/>
            <person name="da Silva R.H."/>
            <person name="de Melo A.L.T.M."/>
            <person name="Pandolfi V."/>
            <person name="Bustamante F.O."/>
            <person name="Brasileiro-Vidal A.C."/>
            <person name="Benko-Iseppon A.M."/>
        </authorList>
    </citation>
    <scope>NUCLEOTIDE SEQUENCE [LARGE SCALE GENOMIC DNA]</scope>
    <source>
        <tissue evidence="1">Leaves</tissue>
    </source>
</reference>
<dbReference type="EMBL" id="JASCZI010183654">
    <property type="protein sequence ID" value="MED6189593.1"/>
    <property type="molecule type" value="Genomic_DNA"/>
</dbReference>
<sequence>MDRMDDQISFLCYSNQMANEQMLFPYQNTDASSLRILGDRRPFEEGLKQGRGKKAQVSHVICQPSTYNVGNLAKEAESTHYTWRTHV</sequence>
<protein>
    <submittedName>
        <fullName evidence="1">Uncharacterized protein</fullName>
    </submittedName>
</protein>
<dbReference type="Proteomes" id="UP001341840">
    <property type="component" value="Unassembled WGS sequence"/>
</dbReference>
<keyword evidence="2" id="KW-1185">Reference proteome</keyword>
<comment type="caution">
    <text evidence="1">The sequence shown here is derived from an EMBL/GenBank/DDBJ whole genome shotgun (WGS) entry which is preliminary data.</text>
</comment>
<evidence type="ECO:0000313" key="1">
    <source>
        <dbReference type="EMBL" id="MED6189593.1"/>
    </source>
</evidence>
<organism evidence="1 2">
    <name type="scientific">Stylosanthes scabra</name>
    <dbReference type="NCBI Taxonomy" id="79078"/>
    <lineage>
        <taxon>Eukaryota</taxon>
        <taxon>Viridiplantae</taxon>
        <taxon>Streptophyta</taxon>
        <taxon>Embryophyta</taxon>
        <taxon>Tracheophyta</taxon>
        <taxon>Spermatophyta</taxon>
        <taxon>Magnoliopsida</taxon>
        <taxon>eudicotyledons</taxon>
        <taxon>Gunneridae</taxon>
        <taxon>Pentapetalae</taxon>
        <taxon>rosids</taxon>
        <taxon>fabids</taxon>
        <taxon>Fabales</taxon>
        <taxon>Fabaceae</taxon>
        <taxon>Papilionoideae</taxon>
        <taxon>50 kb inversion clade</taxon>
        <taxon>dalbergioids sensu lato</taxon>
        <taxon>Dalbergieae</taxon>
        <taxon>Pterocarpus clade</taxon>
        <taxon>Stylosanthes</taxon>
    </lineage>
</organism>
<name>A0ABU6WZC4_9FABA</name>
<proteinExistence type="predicted"/>
<gene>
    <name evidence="1" type="ORF">PIB30_097581</name>
</gene>